<keyword evidence="4" id="KW-0233">DNA recombination</keyword>
<dbReference type="PROSITE" id="PS51898">
    <property type="entry name" value="TYR_RECOMBINASE"/>
    <property type="match status" value="1"/>
</dbReference>
<dbReference type="InterPro" id="IPR050090">
    <property type="entry name" value="Tyrosine_recombinase_XerCD"/>
</dbReference>
<keyword evidence="2" id="KW-0229">DNA integration</keyword>
<dbReference type="InterPro" id="IPR011010">
    <property type="entry name" value="DNA_brk_join_enz"/>
</dbReference>
<dbReference type="InterPro" id="IPR013762">
    <property type="entry name" value="Integrase-like_cat_sf"/>
</dbReference>
<dbReference type="GO" id="GO:0003677">
    <property type="term" value="F:DNA binding"/>
    <property type="evidence" value="ECO:0007669"/>
    <property type="project" value="UniProtKB-KW"/>
</dbReference>
<comment type="caution">
    <text evidence="6">The sequence shown here is derived from an EMBL/GenBank/DDBJ whole genome shotgun (WGS) entry which is preliminary data.</text>
</comment>
<evidence type="ECO:0000313" key="6">
    <source>
        <dbReference type="EMBL" id="OAF17400.1"/>
    </source>
</evidence>
<dbReference type="GO" id="GO:0015074">
    <property type="term" value="P:DNA integration"/>
    <property type="evidence" value="ECO:0007669"/>
    <property type="project" value="UniProtKB-KW"/>
</dbReference>
<dbReference type="Gene3D" id="1.10.443.10">
    <property type="entry name" value="Intergrase catalytic core"/>
    <property type="match status" value="1"/>
</dbReference>
<dbReference type="Pfam" id="PF00589">
    <property type="entry name" value="Phage_integrase"/>
    <property type="match status" value="1"/>
</dbReference>
<dbReference type="PANTHER" id="PTHR30349">
    <property type="entry name" value="PHAGE INTEGRASE-RELATED"/>
    <property type="match status" value="1"/>
</dbReference>
<evidence type="ECO:0000256" key="3">
    <source>
        <dbReference type="ARBA" id="ARBA00023125"/>
    </source>
</evidence>
<gene>
    <name evidence="6" type="ORF">AXW67_09450</name>
</gene>
<dbReference type="InterPro" id="IPR002104">
    <property type="entry name" value="Integrase_catalytic"/>
</dbReference>
<evidence type="ECO:0000313" key="7">
    <source>
        <dbReference type="Proteomes" id="UP000077173"/>
    </source>
</evidence>
<accession>A0A176Z9U5</accession>
<sequence length="521" mass="57095">MSAKMRGRVLSNRLEALFRKLGSMADVSNDVIVNRAKDYFKVQLNKSLELALLLPTDPLIDIDFEISGAEQLAAEMREALKKQHFSHSVQSDARALLNPTNPDADTKPSDAFQFACNAVLRAKIESARILAAQLGGEYHETAPKDPWFAGLAATDLPPIPGDEAKAGSTGSTFGMVAKQFFDFKSKNDWAPKTAADVKRVIALATELVGADKPMTSLGIDDVKCVRDALASVPSNYMKVTANSGLSIKEAVEANVAGASLSVKTQDKYFTMFKQILIFACNEGYLDKVPGANVKVAGVKKLIPGEQRDPYSPEQLVKIFSSPVYTGHKSEECRHKPGQLLVRDGYFWVPLIGLFSGMRLGEILQLLKTDVKLENDVWFFDITKGEGKSLKTASSKRRVPIHRTLIDIGLLDYVQSGQQAGRIFPEIKKGADGYHSHHFSKWWGRFAGHVGFKSSRTAFHSFRHNFLDALRAAETPEYINKALAGHSDKSVHSQYGGGAMLSQLKSAVDKVSYAAVDLSSLI</sequence>
<dbReference type="GO" id="GO:0006310">
    <property type="term" value="P:DNA recombination"/>
    <property type="evidence" value="ECO:0007669"/>
    <property type="project" value="UniProtKB-KW"/>
</dbReference>
<evidence type="ECO:0000256" key="2">
    <source>
        <dbReference type="ARBA" id="ARBA00022908"/>
    </source>
</evidence>
<proteinExistence type="inferred from homology"/>
<evidence type="ECO:0000256" key="1">
    <source>
        <dbReference type="ARBA" id="ARBA00008857"/>
    </source>
</evidence>
<dbReference type="InterPro" id="IPR010998">
    <property type="entry name" value="Integrase_recombinase_N"/>
</dbReference>
<dbReference type="CDD" id="cd01184">
    <property type="entry name" value="INT_C_like_1"/>
    <property type="match status" value="1"/>
</dbReference>
<dbReference type="Gene3D" id="1.10.150.130">
    <property type="match status" value="1"/>
</dbReference>
<protein>
    <recommendedName>
        <fullName evidence="5">Tyr recombinase domain-containing protein</fullName>
    </recommendedName>
</protein>
<feature type="domain" description="Tyr recombinase" evidence="5">
    <location>
        <begin position="305"/>
        <end position="508"/>
    </location>
</feature>
<dbReference type="EMBL" id="LSEF01000046">
    <property type="protein sequence ID" value="OAF17400.1"/>
    <property type="molecule type" value="Genomic_DNA"/>
</dbReference>
<evidence type="ECO:0000259" key="5">
    <source>
        <dbReference type="PROSITE" id="PS51898"/>
    </source>
</evidence>
<organism evidence="6 7">
    <name type="scientific">Bradyrhizobium neotropicale</name>
    <dbReference type="NCBI Taxonomy" id="1497615"/>
    <lineage>
        <taxon>Bacteria</taxon>
        <taxon>Pseudomonadati</taxon>
        <taxon>Pseudomonadota</taxon>
        <taxon>Alphaproteobacteria</taxon>
        <taxon>Hyphomicrobiales</taxon>
        <taxon>Nitrobacteraceae</taxon>
        <taxon>Bradyrhizobium</taxon>
    </lineage>
</organism>
<name>A0A176Z9U5_9BRAD</name>
<dbReference type="SUPFAM" id="SSF56349">
    <property type="entry name" value="DNA breaking-rejoining enzymes"/>
    <property type="match status" value="1"/>
</dbReference>
<keyword evidence="7" id="KW-1185">Reference proteome</keyword>
<dbReference type="AlphaFoldDB" id="A0A176Z9U5"/>
<reference evidence="6 7" key="1">
    <citation type="submission" date="2016-02" db="EMBL/GenBank/DDBJ databases">
        <title>Draft genome sequence of the strain BR 10247T Bradyrhizobium neotropicale isolated from nodules of Centrolobium paraense.</title>
        <authorList>
            <person name="Simoes-Araujo J.L."/>
            <person name="Barauna A.C."/>
            <person name="Silva K."/>
            <person name="Zilli J.E."/>
        </authorList>
    </citation>
    <scope>NUCLEOTIDE SEQUENCE [LARGE SCALE GENOMIC DNA]</scope>
    <source>
        <strain evidence="6 7">BR 10247</strain>
    </source>
</reference>
<dbReference type="PANTHER" id="PTHR30349:SF41">
    <property type="entry name" value="INTEGRASE_RECOMBINASE PROTEIN MJ0367-RELATED"/>
    <property type="match status" value="1"/>
</dbReference>
<evidence type="ECO:0000256" key="4">
    <source>
        <dbReference type="ARBA" id="ARBA00023172"/>
    </source>
</evidence>
<keyword evidence="3" id="KW-0238">DNA-binding</keyword>
<comment type="similarity">
    <text evidence="1">Belongs to the 'phage' integrase family.</text>
</comment>
<dbReference type="Proteomes" id="UP000077173">
    <property type="component" value="Unassembled WGS sequence"/>
</dbReference>